<evidence type="ECO:0000313" key="2">
    <source>
        <dbReference type="EMBL" id="HIS31566.1"/>
    </source>
</evidence>
<protein>
    <submittedName>
        <fullName evidence="2">NAD(P)H-dependent oxidoreductase</fullName>
    </submittedName>
</protein>
<comment type="caution">
    <text evidence="2">The sequence shown here is derived from an EMBL/GenBank/DDBJ whole genome shotgun (WGS) entry which is preliminary data.</text>
</comment>
<dbReference type="Gene3D" id="3.40.50.360">
    <property type="match status" value="1"/>
</dbReference>
<name>A0A9D1ETW1_9FIRM</name>
<dbReference type="Pfam" id="PF02525">
    <property type="entry name" value="Flavodoxin_2"/>
    <property type="match status" value="1"/>
</dbReference>
<dbReference type="PANTHER" id="PTHR43741">
    <property type="entry name" value="FMN-DEPENDENT NADH-AZOREDUCTASE 1"/>
    <property type="match status" value="1"/>
</dbReference>
<dbReference type="PANTHER" id="PTHR43741:SF4">
    <property type="entry name" value="FMN-DEPENDENT NADH:QUINONE OXIDOREDUCTASE"/>
    <property type="match status" value="1"/>
</dbReference>
<evidence type="ECO:0000313" key="3">
    <source>
        <dbReference type="Proteomes" id="UP000823935"/>
    </source>
</evidence>
<accession>A0A9D1ETW1</accession>
<reference evidence="2" key="2">
    <citation type="journal article" date="2021" name="PeerJ">
        <title>Extensive microbial diversity within the chicken gut microbiome revealed by metagenomics and culture.</title>
        <authorList>
            <person name="Gilroy R."/>
            <person name="Ravi A."/>
            <person name="Getino M."/>
            <person name="Pursley I."/>
            <person name="Horton D.L."/>
            <person name="Alikhan N.F."/>
            <person name="Baker D."/>
            <person name="Gharbi K."/>
            <person name="Hall N."/>
            <person name="Watson M."/>
            <person name="Adriaenssens E.M."/>
            <person name="Foster-Nyarko E."/>
            <person name="Jarju S."/>
            <person name="Secka A."/>
            <person name="Antonio M."/>
            <person name="Oren A."/>
            <person name="Chaudhuri R.R."/>
            <person name="La Ragione R."/>
            <person name="Hildebrand F."/>
            <person name="Pallen M.J."/>
        </authorList>
    </citation>
    <scope>NUCLEOTIDE SEQUENCE</scope>
    <source>
        <strain evidence="2">CHK190-19873</strain>
    </source>
</reference>
<dbReference type="Proteomes" id="UP000823935">
    <property type="component" value="Unassembled WGS sequence"/>
</dbReference>
<proteinExistence type="predicted"/>
<dbReference type="InterPro" id="IPR029039">
    <property type="entry name" value="Flavoprotein-like_sf"/>
</dbReference>
<evidence type="ECO:0000259" key="1">
    <source>
        <dbReference type="Pfam" id="PF02525"/>
    </source>
</evidence>
<organism evidence="2 3">
    <name type="scientific">Candidatus Limivivens intestinipullorum</name>
    <dbReference type="NCBI Taxonomy" id="2840858"/>
    <lineage>
        <taxon>Bacteria</taxon>
        <taxon>Bacillati</taxon>
        <taxon>Bacillota</taxon>
        <taxon>Clostridia</taxon>
        <taxon>Lachnospirales</taxon>
        <taxon>Lachnospiraceae</taxon>
        <taxon>Lachnospiraceae incertae sedis</taxon>
        <taxon>Candidatus Limivivens</taxon>
    </lineage>
</organism>
<dbReference type="AlphaFoldDB" id="A0A9D1ETW1"/>
<dbReference type="InterPro" id="IPR003680">
    <property type="entry name" value="Flavodoxin_fold"/>
</dbReference>
<sequence>MKKILVIDACVRREASRTKKLLDHALEVLGAAHTDWEFQILNLMDMDLKYWNTESLKRRDALLAAGRRDDPLFDLGNQFRMADGIVVAAPFWDLSVPAVLKVYIENISADGVTFGSGPEGLYGLCRGEWMLFLTTRGGIWEGSDMEQGSPYMESLCKFFGIDRYACVSADGIDIVGLDHEKIMAKAMEDVETACRELTRQPAR</sequence>
<reference evidence="2" key="1">
    <citation type="submission" date="2020-10" db="EMBL/GenBank/DDBJ databases">
        <authorList>
            <person name="Gilroy R."/>
        </authorList>
    </citation>
    <scope>NUCLEOTIDE SEQUENCE</scope>
    <source>
        <strain evidence="2">CHK190-19873</strain>
    </source>
</reference>
<dbReference type="InterPro" id="IPR050104">
    <property type="entry name" value="FMN-dep_NADH:Q_OxRdtase_AzoR1"/>
</dbReference>
<dbReference type="EMBL" id="DVIQ01000043">
    <property type="protein sequence ID" value="HIS31566.1"/>
    <property type="molecule type" value="Genomic_DNA"/>
</dbReference>
<gene>
    <name evidence="2" type="ORF">IAB44_08500</name>
</gene>
<feature type="domain" description="Flavodoxin-like fold" evidence="1">
    <location>
        <begin position="2"/>
        <end position="191"/>
    </location>
</feature>
<dbReference type="SUPFAM" id="SSF52218">
    <property type="entry name" value="Flavoproteins"/>
    <property type="match status" value="1"/>
</dbReference>